<reference evidence="1" key="1">
    <citation type="submission" date="2020-05" db="EMBL/GenBank/DDBJ databases">
        <authorList>
            <person name="Chiriac C."/>
            <person name="Salcher M."/>
            <person name="Ghai R."/>
            <person name="Kavagutti S V."/>
        </authorList>
    </citation>
    <scope>NUCLEOTIDE SEQUENCE</scope>
</reference>
<gene>
    <name evidence="1" type="ORF">UFOVP1246_64</name>
</gene>
<protein>
    <submittedName>
        <fullName evidence="1">Uncharacterized protein</fullName>
    </submittedName>
</protein>
<sequence length="176" mass="19498">MSEKQFAFGSARQELVDDDFVDADVQPVRTGSVLDALKIEVGRKVRRDSVSLEVPERANMHIQFSPNITSEQLAEWRKRATIKRTDTLNGNYFSALILANTCESILFDGEVVRDDSGNEVTFRSEEMLAATGTTKAVECVRAIYGIDPHVEAAAFKVLEAAGWGEEVEDSENPTKL</sequence>
<dbReference type="EMBL" id="LR797193">
    <property type="protein sequence ID" value="CAB4193238.1"/>
    <property type="molecule type" value="Genomic_DNA"/>
</dbReference>
<name>A0A6J5RHV3_9CAUD</name>
<proteinExistence type="predicted"/>
<evidence type="ECO:0000313" key="1">
    <source>
        <dbReference type="EMBL" id="CAB4193238.1"/>
    </source>
</evidence>
<accession>A0A6J5RHV3</accession>
<organism evidence="1">
    <name type="scientific">uncultured Caudovirales phage</name>
    <dbReference type="NCBI Taxonomy" id="2100421"/>
    <lineage>
        <taxon>Viruses</taxon>
        <taxon>Duplodnaviria</taxon>
        <taxon>Heunggongvirae</taxon>
        <taxon>Uroviricota</taxon>
        <taxon>Caudoviricetes</taxon>
        <taxon>Peduoviridae</taxon>
        <taxon>Maltschvirus</taxon>
        <taxon>Maltschvirus maltsch</taxon>
    </lineage>
</organism>